<proteinExistence type="predicted"/>
<gene>
    <name evidence="1" type="ORF">GCM10008917_13590</name>
</gene>
<name>A0ABN1M2X4_9FIRM</name>
<reference evidence="1 2" key="1">
    <citation type="journal article" date="2019" name="Int. J. Syst. Evol. Microbiol.">
        <title>The Global Catalogue of Microorganisms (GCM) 10K type strain sequencing project: providing services to taxonomists for standard genome sequencing and annotation.</title>
        <authorList>
            <consortium name="The Broad Institute Genomics Platform"/>
            <consortium name="The Broad Institute Genome Sequencing Center for Infectious Disease"/>
            <person name="Wu L."/>
            <person name="Ma J."/>
        </authorList>
    </citation>
    <scope>NUCLEOTIDE SEQUENCE [LARGE SCALE GENOMIC DNA]</scope>
    <source>
        <strain evidence="1 2">JCM 6486</strain>
    </source>
</reference>
<sequence>MKVNNEFLNKKISQSPYSINEICELLDVSRISCWKYRKGKVPYKTDQLLKLIDLLNLDINDVFIKTT</sequence>
<dbReference type="SUPFAM" id="SSF47413">
    <property type="entry name" value="lambda repressor-like DNA-binding domains"/>
    <property type="match status" value="1"/>
</dbReference>
<evidence type="ECO:0000313" key="2">
    <source>
        <dbReference type="Proteomes" id="UP001400965"/>
    </source>
</evidence>
<dbReference type="RefSeq" id="WP_195365895.1">
    <property type="nucleotide sequence ID" value="NZ_BAAACP010000007.1"/>
</dbReference>
<dbReference type="Proteomes" id="UP001400965">
    <property type="component" value="Unassembled WGS sequence"/>
</dbReference>
<dbReference type="InterPro" id="IPR010982">
    <property type="entry name" value="Lambda_DNA-bd_dom_sf"/>
</dbReference>
<evidence type="ECO:0008006" key="3">
    <source>
        <dbReference type="Google" id="ProtNLM"/>
    </source>
</evidence>
<keyword evidence="2" id="KW-1185">Reference proteome</keyword>
<dbReference type="EMBL" id="BAAACP010000007">
    <property type="protein sequence ID" value="GAA0863574.1"/>
    <property type="molecule type" value="Genomic_DNA"/>
</dbReference>
<organism evidence="1 2">
    <name type="scientific">Paraclostridium tenue</name>
    <dbReference type="NCBI Taxonomy" id="1737"/>
    <lineage>
        <taxon>Bacteria</taxon>
        <taxon>Bacillati</taxon>
        <taxon>Bacillota</taxon>
        <taxon>Clostridia</taxon>
        <taxon>Peptostreptococcales</taxon>
        <taxon>Peptostreptococcaceae</taxon>
        <taxon>Paraclostridium</taxon>
    </lineage>
</organism>
<comment type="caution">
    <text evidence="1">The sequence shown here is derived from an EMBL/GenBank/DDBJ whole genome shotgun (WGS) entry which is preliminary data.</text>
</comment>
<protein>
    <recommendedName>
        <fullName evidence="3">XRE family transcriptional regulator</fullName>
    </recommendedName>
</protein>
<accession>A0ABN1M2X4</accession>
<evidence type="ECO:0000313" key="1">
    <source>
        <dbReference type="EMBL" id="GAA0863574.1"/>
    </source>
</evidence>